<evidence type="ECO:0000256" key="1">
    <source>
        <dbReference type="SAM" id="MobiDB-lite"/>
    </source>
</evidence>
<dbReference type="PaxDb" id="67767-A0A0J7KID0"/>
<dbReference type="AlphaFoldDB" id="A0A0J7KID0"/>
<evidence type="ECO:0000313" key="2">
    <source>
        <dbReference type="EMBL" id="KMQ90009.1"/>
    </source>
</evidence>
<organism evidence="2 3">
    <name type="scientific">Lasius niger</name>
    <name type="common">Black garden ant</name>
    <dbReference type="NCBI Taxonomy" id="67767"/>
    <lineage>
        <taxon>Eukaryota</taxon>
        <taxon>Metazoa</taxon>
        <taxon>Ecdysozoa</taxon>
        <taxon>Arthropoda</taxon>
        <taxon>Hexapoda</taxon>
        <taxon>Insecta</taxon>
        <taxon>Pterygota</taxon>
        <taxon>Neoptera</taxon>
        <taxon>Endopterygota</taxon>
        <taxon>Hymenoptera</taxon>
        <taxon>Apocrita</taxon>
        <taxon>Aculeata</taxon>
        <taxon>Formicoidea</taxon>
        <taxon>Formicidae</taxon>
        <taxon>Formicinae</taxon>
        <taxon>Lasius</taxon>
        <taxon>Lasius</taxon>
    </lineage>
</organism>
<dbReference type="GO" id="GO:0003676">
    <property type="term" value="F:nucleic acid binding"/>
    <property type="evidence" value="ECO:0007669"/>
    <property type="project" value="InterPro"/>
</dbReference>
<reference evidence="2 3" key="1">
    <citation type="submission" date="2015-04" db="EMBL/GenBank/DDBJ databases">
        <title>Lasius niger genome sequencing.</title>
        <authorList>
            <person name="Konorov E.A."/>
            <person name="Nikitin M.A."/>
            <person name="Kirill M.V."/>
            <person name="Chang P."/>
        </authorList>
    </citation>
    <scope>NUCLEOTIDE SEQUENCE [LARGE SCALE GENOMIC DNA]</scope>
    <source>
        <tissue evidence="2">Whole</tissue>
    </source>
</reference>
<dbReference type="Proteomes" id="UP000036403">
    <property type="component" value="Unassembled WGS sequence"/>
</dbReference>
<comment type="caution">
    <text evidence="2">The sequence shown here is derived from an EMBL/GenBank/DDBJ whole genome shotgun (WGS) entry which is preliminary data.</text>
</comment>
<dbReference type="SUPFAM" id="SSF57756">
    <property type="entry name" value="Retrovirus zinc finger-like domains"/>
    <property type="match status" value="1"/>
</dbReference>
<dbReference type="EMBL" id="LBMM01007128">
    <property type="protein sequence ID" value="KMQ90009.1"/>
    <property type="molecule type" value="Genomic_DNA"/>
</dbReference>
<gene>
    <name evidence="2" type="ORF">RF55_10289</name>
</gene>
<name>A0A0J7KID0_LASNI</name>
<proteinExistence type="predicted"/>
<feature type="region of interest" description="Disordered" evidence="1">
    <location>
        <begin position="16"/>
        <end position="52"/>
    </location>
</feature>
<dbReference type="InterPro" id="IPR036875">
    <property type="entry name" value="Znf_CCHC_sf"/>
</dbReference>
<feature type="region of interest" description="Disordered" evidence="1">
    <location>
        <begin position="335"/>
        <end position="357"/>
    </location>
</feature>
<evidence type="ECO:0000313" key="3">
    <source>
        <dbReference type="Proteomes" id="UP000036403"/>
    </source>
</evidence>
<dbReference type="GO" id="GO:0008270">
    <property type="term" value="F:zinc ion binding"/>
    <property type="evidence" value="ECO:0007669"/>
    <property type="project" value="InterPro"/>
</dbReference>
<keyword evidence="3" id="KW-1185">Reference proteome</keyword>
<sequence length="357" mass="40284">MKIYKGKKKREIEPQRVVVQRSCTSEQDTTEALNTEDGYPKDGEPWTTVLGRKEKKKKQLLQSQLKQQDGTAVKKISPTLRRTKETASPRKEKKTAAVAITIMSDEITYKELMQMAKKNISLEKLKIDDIDCRRAMTGGLLLQIHGKDNQSKAEQLTDRLQNLFASNRNIKVYKPQQMAELRIMGIDDTITCEDIVNTIAKTGGCRISEVRTGPIRIAGRGMGTVWVRCPLTATNKIAEMGKIKVGWFSARVEMLPGRRLHCFRFLRPGHAKGQCTAEEDFSNRCYNCSDIGHKLQVCTYKSFCILCNKLGMQADHRPGSRICEAPPLPRRRLILSGTRENRTGPGPALSMETETEL</sequence>
<accession>A0A0J7KID0</accession>
<dbReference type="Gene3D" id="4.10.60.10">
    <property type="entry name" value="Zinc finger, CCHC-type"/>
    <property type="match status" value="1"/>
</dbReference>
<feature type="compositionally biased region" description="Polar residues" evidence="1">
    <location>
        <begin position="21"/>
        <end position="33"/>
    </location>
</feature>
<evidence type="ECO:0008006" key="4">
    <source>
        <dbReference type="Google" id="ProtNLM"/>
    </source>
</evidence>
<dbReference type="OrthoDB" id="7615112at2759"/>
<protein>
    <recommendedName>
        <fullName evidence="4">CCHC-type domain-containing protein</fullName>
    </recommendedName>
</protein>